<dbReference type="RefSeq" id="WP_157482429.1">
    <property type="nucleotide sequence ID" value="NZ_BAZW01000006.1"/>
</dbReference>
<reference evidence="7 8" key="1">
    <citation type="journal article" date="2015" name="Microbes Environ.">
        <title>Distribution and evolution of nitrogen fixation genes in the phylum bacteroidetes.</title>
        <authorList>
            <person name="Inoue J."/>
            <person name="Oshima K."/>
            <person name="Suda W."/>
            <person name="Sakamoto M."/>
            <person name="Iino T."/>
            <person name="Noda S."/>
            <person name="Hongoh Y."/>
            <person name="Hattori M."/>
            <person name="Ohkuma M."/>
        </authorList>
    </citation>
    <scope>NUCLEOTIDE SEQUENCE [LARGE SCALE GENOMIC DNA]</scope>
    <source>
        <strain evidence="7">JCM 15548</strain>
    </source>
</reference>
<dbReference type="InterPro" id="IPR029052">
    <property type="entry name" value="Metallo-depent_PP-like"/>
</dbReference>
<keyword evidence="1" id="KW-1003">Cell membrane</keyword>
<dbReference type="AlphaFoldDB" id="A0A0E9LV63"/>
<evidence type="ECO:0000259" key="6">
    <source>
        <dbReference type="Pfam" id="PF00149"/>
    </source>
</evidence>
<dbReference type="STRING" id="1236989.JCM15548_11160"/>
<keyword evidence="2" id="KW-0997">Cell inner membrane</keyword>
<evidence type="ECO:0000256" key="2">
    <source>
        <dbReference type="ARBA" id="ARBA00022519"/>
    </source>
</evidence>
<accession>A0A0E9LV63</accession>
<evidence type="ECO:0000313" key="7">
    <source>
        <dbReference type="EMBL" id="GAO29006.1"/>
    </source>
</evidence>
<sequence>MTAKPIKRPLKAVVISDVHLGTYGSKAEQLHTYLKTIKPEILVLNGDFIDAWRFSPKYFPASHLKVVRYLFKMAEEGAKIVYIPGNHDEIARRFTGIDFGRLTVDNKIVLSLDNTTTWIFHGDVFDVVMHHSKWLAKMGSVGFGILIGINRMVNAFLVFFGGKKISLAAKIKDMVKGGKGQAVTKFEGMVARLAIRKGYHYVICGHIHRPTKKRILTAAGVTTYLNSGDWVDHMTALEYDAGDWHLKHWNESMTEVKEESTVEEIISESTEEIFIRAFKEILKS</sequence>
<dbReference type="PANTHER" id="PTHR34990">
    <property type="entry name" value="UDP-2,3-DIACYLGLUCOSAMINE HYDROLASE-RELATED"/>
    <property type="match status" value="1"/>
</dbReference>
<evidence type="ECO:0000256" key="4">
    <source>
        <dbReference type="ARBA" id="ARBA00023136"/>
    </source>
</evidence>
<feature type="domain" description="Calcineurin-like phosphoesterase" evidence="6">
    <location>
        <begin position="11"/>
        <end position="210"/>
    </location>
</feature>
<keyword evidence="3" id="KW-0479">Metal-binding</keyword>
<proteinExistence type="predicted"/>
<comment type="caution">
    <text evidence="7">The sequence shown here is derived from an EMBL/GenBank/DDBJ whole genome shotgun (WGS) entry which is preliminary data.</text>
</comment>
<name>A0A0E9LV63_9BACT</name>
<dbReference type="InterPro" id="IPR004843">
    <property type="entry name" value="Calcineurin-like_PHP"/>
</dbReference>
<dbReference type="GO" id="GO:0008758">
    <property type="term" value="F:UDP-2,3-diacylglucosamine hydrolase activity"/>
    <property type="evidence" value="ECO:0007669"/>
    <property type="project" value="TreeGrafter"/>
</dbReference>
<dbReference type="GO" id="GO:0016020">
    <property type="term" value="C:membrane"/>
    <property type="evidence" value="ECO:0007669"/>
    <property type="project" value="GOC"/>
</dbReference>
<dbReference type="SUPFAM" id="SSF56300">
    <property type="entry name" value="Metallo-dependent phosphatases"/>
    <property type="match status" value="1"/>
</dbReference>
<keyword evidence="5" id="KW-0464">Manganese</keyword>
<keyword evidence="4" id="KW-0472">Membrane</keyword>
<protein>
    <submittedName>
        <fullName evidence="7">Ser/Thr protein phosphatase family protein</fullName>
    </submittedName>
</protein>
<dbReference type="GO" id="GO:0046872">
    <property type="term" value="F:metal ion binding"/>
    <property type="evidence" value="ECO:0007669"/>
    <property type="project" value="UniProtKB-KW"/>
</dbReference>
<dbReference type="Gene3D" id="3.60.21.10">
    <property type="match status" value="1"/>
</dbReference>
<keyword evidence="8" id="KW-1185">Reference proteome</keyword>
<organism evidence="7 8">
    <name type="scientific">Geofilum rubicundum JCM 15548</name>
    <dbReference type="NCBI Taxonomy" id="1236989"/>
    <lineage>
        <taxon>Bacteria</taxon>
        <taxon>Pseudomonadati</taxon>
        <taxon>Bacteroidota</taxon>
        <taxon>Bacteroidia</taxon>
        <taxon>Marinilabiliales</taxon>
        <taxon>Marinilabiliaceae</taxon>
        <taxon>Geofilum</taxon>
    </lineage>
</organism>
<dbReference type="EMBL" id="BAZW01000006">
    <property type="protein sequence ID" value="GAO29006.1"/>
    <property type="molecule type" value="Genomic_DNA"/>
</dbReference>
<evidence type="ECO:0000256" key="3">
    <source>
        <dbReference type="ARBA" id="ARBA00022723"/>
    </source>
</evidence>
<dbReference type="Pfam" id="PF00149">
    <property type="entry name" value="Metallophos"/>
    <property type="match status" value="1"/>
</dbReference>
<dbReference type="GO" id="GO:0009245">
    <property type="term" value="P:lipid A biosynthetic process"/>
    <property type="evidence" value="ECO:0007669"/>
    <property type="project" value="TreeGrafter"/>
</dbReference>
<dbReference type="CDD" id="cd07398">
    <property type="entry name" value="MPP_YbbF-LpxH"/>
    <property type="match status" value="1"/>
</dbReference>
<gene>
    <name evidence="7" type="ORF">JCM15548_11160</name>
</gene>
<dbReference type="InterPro" id="IPR043461">
    <property type="entry name" value="LpxH-like"/>
</dbReference>
<dbReference type="Proteomes" id="UP000032900">
    <property type="component" value="Unassembled WGS sequence"/>
</dbReference>
<evidence type="ECO:0000256" key="5">
    <source>
        <dbReference type="ARBA" id="ARBA00023211"/>
    </source>
</evidence>
<dbReference type="PANTHER" id="PTHR34990:SF2">
    <property type="entry name" value="BLL8164 PROTEIN"/>
    <property type="match status" value="1"/>
</dbReference>
<evidence type="ECO:0000313" key="8">
    <source>
        <dbReference type="Proteomes" id="UP000032900"/>
    </source>
</evidence>
<evidence type="ECO:0000256" key="1">
    <source>
        <dbReference type="ARBA" id="ARBA00022475"/>
    </source>
</evidence>
<dbReference type="OrthoDB" id="9802481at2"/>